<dbReference type="SUPFAM" id="SSF53850">
    <property type="entry name" value="Periplasmic binding protein-like II"/>
    <property type="match status" value="1"/>
</dbReference>
<keyword evidence="2" id="KW-1185">Reference proteome</keyword>
<dbReference type="Pfam" id="PF13416">
    <property type="entry name" value="SBP_bac_8"/>
    <property type="match status" value="1"/>
</dbReference>
<dbReference type="OrthoDB" id="9798191at2"/>
<evidence type="ECO:0000313" key="1">
    <source>
        <dbReference type="EMBL" id="TRD19809.1"/>
    </source>
</evidence>
<dbReference type="Proteomes" id="UP000318590">
    <property type="component" value="Unassembled WGS sequence"/>
</dbReference>
<name>A0A547Q0B7_9RHOB</name>
<dbReference type="RefSeq" id="WP_142834719.1">
    <property type="nucleotide sequence ID" value="NZ_VFSV01000015.1"/>
</dbReference>
<proteinExistence type="predicted"/>
<organism evidence="1 2">
    <name type="scientific">Palleronia caenipelagi</name>
    <dbReference type="NCBI Taxonomy" id="2489174"/>
    <lineage>
        <taxon>Bacteria</taxon>
        <taxon>Pseudomonadati</taxon>
        <taxon>Pseudomonadota</taxon>
        <taxon>Alphaproteobacteria</taxon>
        <taxon>Rhodobacterales</taxon>
        <taxon>Roseobacteraceae</taxon>
        <taxon>Palleronia</taxon>
    </lineage>
</organism>
<accession>A0A547Q0B7</accession>
<comment type="caution">
    <text evidence="1">The sequence shown here is derived from an EMBL/GenBank/DDBJ whole genome shotgun (WGS) entry which is preliminary data.</text>
</comment>
<dbReference type="InterPro" id="IPR006059">
    <property type="entry name" value="SBP"/>
</dbReference>
<gene>
    <name evidence="1" type="ORF">FEV53_10205</name>
</gene>
<dbReference type="Gene3D" id="3.40.190.10">
    <property type="entry name" value="Periplasmic binding protein-like II"/>
    <property type="match status" value="2"/>
</dbReference>
<protein>
    <submittedName>
        <fullName evidence="1">Extracellular solute-binding protein</fullName>
    </submittedName>
</protein>
<evidence type="ECO:0000313" key="2">
    <source>
        <dbReference type="Proteomes" id="UP000318590"/>
    </source>
</evidence>
<dbReference type="AlphaFoldDB" id="A0A547Q0B7"/>
<reference evidence="1 2" key="1">
    <citation type="submission" date="2019-06" db="EMBL/GenBank/DDBJ databases">
        <title>Paenimaribius caenipelagi gen. nov., sp. nov., isolated from a tidal flat.</title>
        <authorList>
            <person name="Yoon J.-H."/>
        </authorList>
    </citation>
    <scope>NUCLEOTIDE SEQUENCE [LARGE SCALE GENOMIC DNA]</scope>
    <source>
        <strain evidence="1 2">JBTF-M29</strain>
    </source>
</reference>
<dbReference type="EMBL" id="VFSV01000015">
    <property type="protein sequence ID" value="TRD19809.1"/>
    <property type="molecule type" value="Genomic_DNA"/>
</dbReference>
<sequence length="434" mass="47603">MRILTANGTTRPSAAALFGRFRQIIQSLVASTLIGLPTPALVRAEVPYLEMLHLWATDEEHFALDAFGQAVRRMGVDWQEQVTTTNFTGVKSILSERLTLGVPPTAVQWIGGREDVLALHDAGVFRLISSEHFDNLRLEGMRPEIAEIVSHQDGYLLLPTGIHLLSHVIYNQDVLDAIGAEVPQDWDAFIAAAEAAREAGYFGLAISDERWQLRNLMHGLLISELTLAGFRSLTVDFDEQGFEIRDVERAFQSLRRLQPLANPNEAELPWAEAVGLTASGRAMASVIGDFASPLLPEDGNFTCGLPPGNDYYLWAFDTFALVDLAEPAAIAGQRALVSAVSDPANQTLYITRKGGIPAFQGVDSSALNGCSQVSASIWESSRPRLFLPSRAWTQNMNVISNVARTFWRDPQMTAQDAAERVTEKLSALSLLEKS</sequence>